<dbReference type="GO" id="GO:0006355">
    <property type="term" value="P:regulation of DNA-templated transcription"/>
    <property type="evidence" value="ECO:0007669"/>
    <property type="project" value="InterPro"/>
</dbReference>
<proteinExistence type="predicted"/>
<dbReference type="GO" id="GO:0005634">
    <property type="term" value="C:nucleus"/>
    <property type="evidence" value="ECO:0007669"/>
    <property type="project" value="TreeGrafter"/>
</dbReference>
<reference evidence="3" key="1">
    <citation type="journal article" date="2020" name="Stud. Mycol.">
        <title>101 Dothideomycetes genomes: A test case for predicting lifestyles and emergence of pathogens.</title>
        <authorList>
            <person name="Haridas S."/>
            <person name="Albert R."/>
            <person name="Binder M."/>
            <person name="Bloem J."/>
            <person name="LaButti K."/>
            <person name="Salamov A."/>
            <person name="Andreopoulos B."/>
            <person name="Baker S."/>
            <person name="Barry K."/>
            <person name="Bills G."/>
            <person name="Bluhm B."/>
            <person name="Cannon C."/>
            <person name="Castanera R."/>
            <person name="Culley D."/>
            <person name="Daum C."/>
            <person name="Ezra D."/>
            <person name="Gonzalez J."/>
            <person name="Henrissat B."/>
            <person name="Kuo A."/>
            <person name="Liang C."/>
            <person name="Lipzen A."/>
            <person name="Lutzoni F."/>
            <person name="Magnuson J."/>
            <person name="Mondo S."/>
            <person name="Nolan M."/>
            <person name="Ohm R."/>
            <person name="Pangilinan J."/>
            <person name="Park H.-J."/>
            <person name="Ramirez L."/>
            <person name="Alfaro M."/>
            <person name="Sun H."/>
            <person name="Tritt A."/>
            <person name="Yoshinaga Y."/>
            <person name="Zwiers L.-H."/>
            <person name="Turgeon B."/>
            <person name="Goodwin S."/>
            <person name="Spatafora J."/>
            <person name="Crous P."/>
            <person name="Grigoriev I."/>
        </authorList>
    </citation>
    <scope>NUCLEOTIDE SEQUENCE [LARGE SCALE GENOMIC DNA]</scope>
    <source>
        <strain evidence="3">CBS 304.66</strain>
    </source>
</reference>
<evidence type="ECO:0000313" key="3">
    <source>
        <dbReference type="Proteomes" id="UP000800093"/>
    </source>
</evidence>
<feature type="compositionally biased region" description="Low complexity" evidence="1">
    <location>
        <begin position="18"/>
        <end position="27"/>
    </location>
</feature>
<keyword evidence="3" id="KW-1185">Reference proteome</keyword>
<dbReference type="Pfam" id="PF07818">
    <property type="entry name" value="HCNGP"/>
    <property type="match status" value="1"/>
</dbReference>
<dbReference type="AlphaFoldDB" id="A0A9P4N4Z6"/>
<feature type="compositionally biased region" description="Basic residues" evidence="1">
    <location>
        <begin position="268"/>
        <end position="290"/>
    </location>
</feature>
<organism evidence="2 3">
    <name type="scientific">Lojkania enalia</name>
    <dbReference type="NCBI Taxonomy" id="147567"/>
    <lineage>
        <taxon>Eukaryota</taxon>
        <taxon>Fungi</taxon>
        <taxon>Dikarya</taxon>
        <taxon>Ascomycota</taxon>
        <taxon>Pezizomycotina</taxon>
        <taxon>Dothideomycetes</taxon>
        <taxon>Pleosporomycetidae</taxon>
        <taxon>Pleosporales</taxon>
        <taxon>Pleosporales incertae sedis</taxon>
        <taxon>Lojkania</taxon>
    </lineage>
</organism>
<dbReference type="PANTHER" id="PTHR13464:SF0">
    <property type="entry name" value="SAP30-BINDING PROTEIN"/>
    <property type="match status" value="1"/>
</dbReference>
<dbReference type="EMBL" id="ML986599">
    <property type="protein sequence ID" value="KAF2266367.1"/>
    <property type="molecule type" value="Genomic_DNA"/>
</dbReference>
<feature type="compositionally biased region" description="Basic and acidic residues" evidence="1">
    <location>
        <begin position="251"/>
        <end position="263"/>
    </location>
</feature>
<evidence type="ECO:0000256" key="1">
    <source>
        <dbReference type="SAM" id="MobiDB-lite"/>
    </source>
</evidence>
<feature type="region of interest" description="Disordered" evidence="1">
    <location>
        <begin position="236"/>
        <end position="290"/>
    </location>
</feature>
<comment type="caution">
    <text evidence="2">The sequence shown here is derived from an EMBL/GenBank/DDBJ whole genome shotgun (WGS) entry which is preliminary data.</text>
</comment>
<protein>
    <submittedName>
        <fullName evidence="2">Uncharacterized protein</fullName>
    </submittedName>
</protein>
<gene>
    <name evidence="2" type="ORF">CC78DRAFT_615176</name>
</gene>
<evidence type="ECO:0000313" key="2">
    <source>
        <dbReference type="EMBL" id="KAF2266367.1"/>
    </source>
</evidence>
<sequence length="290" mass="32621">MLGINYESSDDEEIVNQPQKPAVKAASPPKPTLVPVVEPLAQTNTVGGLQQGPALGPSAPPLPESPLKQDVTPQSPYTRDRARIQNLTLPTVANFDIPPSPPGSPPQRATKKFAQFLELKKKGQHFNQRLENSTVLRDPNHLQRLMDFAEITEQEQYASALPEDVAVPTEFPEWAYFEQLNESRKRILKSKEAEKARGQREAIDFVRATGSAALSGTGTSSVKISSKQITTERIMEILDGQQSDRSYPGNPEKRKEYEHRERSGYSSRSRHRSRSRSPGWKRSRSRDRRR</sequence>
<dbReference type="PANTHER" id="PTHR13464">
    <property type="entry name" value="TRANSCRIPTIONAL REGULATOR PROTEIN HCNGP"/>
    <property type="match status" value="1"/>
</dbReference>
<dbReference type="InterPro" id="IPR012479">
    <property type="entry name" value="SAP30BP"/>
</dbReference>
<accession>A0A9P4N4Z6</accession>
<name>A0A9P4N4Z6_9PLEO</name>
<feature type="region of interest" description="Disordered" evidence="1">
    <location>
        <begin position="1"/>
        <end position="76"/>
    </location>
</feature>
<dbReference type="OrthoDB" id="1714508at2759"/>
<dbReference type="Proteomes" id="UP000800093">
    <property type="component" value="Unassembled WGS sequence"/>
</dbReference>